<dbReference type="InterPro" id="IPR037157">
    <property type="entry name" value="Acetyltransf_C_sf"/>
</dbReference>
<keyword evidence="4" id="KW-0443">Lipid metabolism</keyword>
<keyword evidence="3 7" id="KW-0808">Transferase</keyword>
<dbReference type="InterPro" id="IPR011004">
    <property type="entry name" value="Trimer_LpxA-like_sf"/>
</dbReference>
<dbReference type="GO" id="GO:0009245">
    <property type="term" value="P:lipid A biosynthetic process"/>
    <property type="evidence" value="ECO:0007669"/>
    <property type="project" value="UniProtKB-KW"/>
</dbReference>
<dbReference type="InterPro" id="IPR029098">
    <property type="entry name" value="Acetyltransf_C"/>
</dbReference>
<dbReference type="EMBL" id="CP036434">
    <property type="protein sequence ID" value="QDV06622.1"/>
    <property type="molecule type" value="Genomic_DNA"/>
</dbReference>
<evidence type="ECO:0000259" key="6">
    <source>
        <dbReference type="Pfam" id="PF13720"/>
    </source>
</evidence>
<dbReference type="PANTHER" id="PTHR43480:SF1">
    <property type="entry name" value="ACYL-[ACYL-CARRIER-PROTEIN]--UDP-N-ACETYLGLUCOSAMINE O-ACYLTRANSFERASE, MITOCHONDRIAL-RELATED"/>
    <property type="match status" value="1"/>
</dbReference>
<evidence type="ECO:0000313" key="8">
    <source>
        <dbReference type="Proteomes" id="UP000320390"/>
    </source>
</evidence>
<dbReference type="CDD" id="cd03351">
    <property type="entry name" value="LbH_UDP-GlcNAc_AT"/>
    <property type="match status" value="1"/>
</dbReference>
<keyword evidence="2" id="KW-0441">Lipid A biosynthesis</keyword>
<dbReference type="NCBIfam" id="TIGR01852">
    <property type="entry name" value="lipid_A_lpxA"/>
    <property type="match status" value="1"/>
</dbReference>
<evidence type="ECO:0000256" key="4">
    <source>
        <dbReference type="ARBA" id="ARBA00023098"/>
    </source>
</evidence>
<protein>
    <submittedName>
        <fullName evidence="7">Acyl-[acyl-carrier-protein]--UDP-N-acetylglucosamine O-acyltransferase</fullName>
        <ecNumber evidence="7">2.3.1.129</ecNumber>
    </submittedName>
</protein>
<evidence type="ECO:0000313" key="7">
    <source>
        <dbReference type="EMBL" id="QDV06622.1"/>
    </source>
</evidence>
<dbReference type="Proteomes" id="UP000320390">
    <property type="component" value="Chromosome"/>
</dbReference>
<dbReference type="Gene3D" id="1.20.1180.10">
    <property type="entry name" value="Udp N-acetylglucosamine O-acyltransferase, C-terminal domain"/>
    <property type="match status" value="1"/>
</dbReference>
<dbReference type="PANTHER" id="PTHR43480">
    <property type="entry name" value="ACYL-[ACYL-CARRIER-PROTEIN]--UDP-N-ACETYLGLUCOSAMINE O-ACYLTRANSFERASE"/>
    <property type="match status" value="1"/>
</dbReference>
<dbReference type="Gene3D" id="2.160.10.10">
    <property type="entry name" value="Hexapeptide repeat proteins"/>
    <property type="match status" value="1"/>
</dbReference>
<organism evidence="7 8">
    <name type="scientific">Saltatorellus ferox</name>
    <dbReference type="NCBI Taxonomy" id="2528018"/>
    <lineage>
        <taxon>Bacteria</taxon>
        <taxon>Pseudomonadati</taxon>
        <taxon>Planctomycetota</taxon>
        <taxon>Planctomycetia</taxon>
        <taxon>Planctomycetia incertae sedis</taxon>
        <taxon>Saltatorellus</taxon>
    </lineage>
</organism>
<dbReference type="AlphaFoldDB" id="A0A518ERA0"/>
<name>A0A518ERA0_9BACT</name>
<dbReference type="SUPFAM" id="SSF51161">
    <property type="entry name" value="Trimeric LpxA-like enzymes"/>
    <property type="match status" value="1"/>
</dbReference>
<dbReference type="RefSeq" id="WP_145196967.1">
    <property type="nucleotide sequence ID" value="NZ_CP036434.1"/>
</dbReference>
<dbReference type="EC" id="2.3.1.129" evidence="7"/>
<dbReference type="InterPro" id="IPR010137">
    <property type="entry name" value="Lipid_A_LpxA"/>
</dbReference>
<dbReference type="Pfam" id="PF13720">
    <property type="entry name" value="Acetyltransf_11"/>
    <property type="match status" value="1"/>
</dbReference>
<feature type="domain" description="UDP N-acetylglucosamine O-acyltransferase C-terminal" evidence="6">
    <location>
        <begin position="177"/>
        <end position="254"/>
    </location>
</feature>
<keyword evidence="8" id="KW-1185">Reference proteome</keyword>
<evidence type="ECO:0000256" key="3">
    <source>
        <dbReference type="ARBA" id="ARBA00022679"/>
    </source>
</evidence>
<reference evidence="7 8" key="1">
    <citation type="submission" date="2019-02" db="EMBL/GenBank/DDBJ databases">
        <title>Deep-cultivation of Planctomycetes and their phenomic and genomic characterization uncovers novel biology.</title>
        <authorList>
            <person name="Wiegand S."/>
            <person name="Jogler M."/>
            <person name="Boedeker C."/>
            <person name="Pinto D."/>
            <person name="Vollmers J."/>
            <person name="Rivas-Marin E."/>
            <person name="Kohn T."/>
            <person name="Peeters S.H."/>
            <person name="Heuer A."/>
            <person name="Rast P."/>
            <person name="Oberbeckmann S."/>
            <person name="Bunk B."/>
            <person name="Jeske O."/>
            <person name="Meyerdierks A."/>
            <person name="Storesund J.E."/>
            <person name="Kallscheuer N."/>
            <person name="Luecker S."/>
            <person name="Lage O.M."/>
            <person name="Pohl T."/>
            <person name="Merkel B.J."/>
            <person name="Hornburger P."/>
            <person name="Mueller R.-W."/>
            <person name="Bruemmer F."/>
            <person name="Labrenz M."/>
            <person name="Spormann A.M."/>
            <person name="Op den Camp H."/>
            <person name="Overmann J."/>
            <person name="Amann R."/>
            <person name="Jetten M.S.M."/>
            <person name="Mascher T."/>
            <person name="Medema M.H."/>
            <person name="Devos D.P."/>
            <person name="Kaster A.-K."/>
            <person name="Ovreas L."/>
            <person name="Rohde M."/>
            <person name="Galperin M.Y."/>
            <person name="Jogler C."/>
        </authorList>
    </citation>
    <scope>NUCLEOTIDE SEQUENCE [LARGE SCALE GENOMIC DNA]</scope>
    <source>
        <strain evidence="7 8">Poly30</strain>
    </source>
</reference>
<proteinExistence type="predicted"/>
<dbReference type="GO" id="GO:0016020">
    <property type="term" value="C:membrane"/>
    <property type="evidence" value="ECO:0007669"/>
    <property type="project" value="GOC"/>
</dbReference>
<gene>
    <name evidence="7" type="primary">lpxA</name>
    <name evidence="7" type="ORF">Poly30_21320</name>
</gene>
<dbReference type="NCBIfam" id="NF003657">
    <property type="entry name" value="PRK05289.1"/>
    <property type="match status" value="1"/>
</dbReference>
<dbReference type="PIRSF" id="PIRSF000456">
    <property type="entry name" value="UDP-GlcNAc_acltr"/>
    <property type="match status" value="1"/>
</dbReference>
<dbReference type="GO" id="GO:0008780">
    <property type="term" value="F:acyl-[acyl-carrier-protein]-UDP-N-acetylglucosamine O-acyltransferase activity"/>
    <property type="evidence" value="ECO:0007669"/>
    <property type="project" value="UniProtKB-EC"/>
</dbReference>
<evidence type="ECO:0000256" key="5">
    <source>
        <dbReference type="ARBA" id="ARBA00023315"/>
    </source>
</evidence>
<dbReference type="OrthoDB" id="9807278at2"/>
<evidence type="ECO:0000256" key="1">
    <source>
        <dbReference type="ARBA" id="ARBA00022516"/>
    </source>
</evidence>
<evidence type="ECO:0000256" key="2">
    <source>
        <dbReference type="ARBA" id="ARBA00022556"/>
    </source>
</evidence>
<keyword evidence="5 7" id="KW-0012">Acyltransferase</keyword>
<accession>A0A518ERA0</accession>
<keyword evidence="1" id="KW-0444">Lipid biosynthesis</keyword>
<sequence>MATRIHHTAQVADGAEIGEDVIIGPSAVIGPHVKIGNGTRIGPLSVVDGHTTLGEENVIVGQASLGGAPQDLSYRGEPTLLEIGDRNTIREFVSINLGTVKGGGITRIGSDNLIMACCHVAHDCHLEDHIVLSNGSGLAGHVKIGRNANLSGMCGVVHFVSVGEFSFLAGMTRQALDVPPYMIVEGHEGRVRGVNMVGLQRGGVPKEDQEALRQAHRRLFRGNTARGAVLEEMRAEQIESPYVRNLVDAMTARENAVRGRAREVLRETYEVEGRELMKRMGVPGYAG</sequence>